<comment type="caution">
    <text evidence="5">The sequence shown here is derived from an EMBL/GenBank/DDBJ whole genome shotgun (WGS) entry which is preliminary data.</text>
</comment>
<feature type="transmembrane region" description="Helical" evidence="3">
    <location>
        <begin position="441"/>
        <end position="461"/>
    </location>
</feature>
<keyword evidence="5" id="KW-0548">Nucleotidyltransferase</keyword>
<keyword evidence="5" id="KW-0808">Transferase</keyword>
<dbReference type="NCBIfam" id="TIGR00254">
    <property type="entry name" value="GGDEF"/>
    <property type="match status" value="1"/>
</dbReference>
<reference evidence="5 6" key="1">
    <citation type="submission" date="2021-04" db="EMBL/GenBank/DDBJ databases">
        <title>The genome sequence of type strain Ideonella paludis KCTC 32238.</title>
        <authorList>
            <person name="Liu Y."/>
        </authorList>
    </citation>
    <scope>NUCLEOTIDE SEQUENCE [LARGE SCALE GENOMIC DNA]</scope>
    <source>
        <strain evidence="5 6">KCTC 32238</strain>
    </source>
</reference>
<keyword evidence="3" id="KW-1133">Transmembrane helix</keyword>
<dbReference type="InterPro" id="IPR011990">
    <property type="entry name" value="TPR-like_helical_dom_sf"/>
</dbReference>
<dbReference type="PANTHER" id="PTHR45138:SF9">
    <property type="entry name" value="DIGUANYLATE CYCLASE DGCM-RELATED"/>
    <property type="match status" value="1"/>
</dbReference>
<keyword evidence="3" id="KW-0812">Transmembrane</keyword>
<dbReference type="SUPFAM" id="SSF55073">
    <property type="entry name" value="Nucleotide cyclase"/>
    <property type="match status" value="1"/>
</dbReference>
<dbReference type="PANTHER" id="PTHR45138">
    <property type="entry name" value="REGULATORY COMPONENTS OF SENSORY TRANSDUCTION SYSTEM"/>
    <property type="match status" value="1"/>
</dbReference>
<evidence type="ECO:0000259" key="4">
    <source>
        <dbReference type="PROSITE" id="PS50887"/>
    </source>
</evidence>
<keyword evidence="6" id="KW-1185">Reference proteome</keyword>
<dbReference type="RefSeq" id="WP_210810407.1">
    <property type="nucleotide sequence ID" value="NZ_JAGQDG010000006.1"/>
</dbReference>
<dbReference type="Gene3D" id="3.30.70.270">
    <property type="match status" value="1"/>
</dbReference>
<dbReference type="PROSITE" id="PS50887">
    <property type="entry name" value="GGDEF"/>
    <property type="match status" value="1"/>
</dbReference>
<dbReference type="Pfam" id="PF13424">
    <property type="entry name" value="TPR_12"/>
    <property type="match status" value="1"/>
</dbReference>
<evidence type="ECO:0000256" key="3">
    <source>
        <dbReference type="SAM" id="Phobius"/>
    </source>
</evidence>
<dbReference type="InterPro" id="IPR000160">
    <property type="entry name" value="GGDEF_dom"/>
</dbReference>
<feature type="domain" description="GGDEF" evidence="4">
    <location>
        <begin position="505"/>
        <end position="642"/>
    </location>
</feature>
<dbReference type="SMART" id="SM00267">
    <property type="entry name" value="GGDEF"/>
    <property type="match status" value="1"/>
</dbReference>
<gene>
    <name evidence="5" type="ORF">KAK11_16880</name>
</gene>
<dbReference type="CDD" id="cd01949">
    <property type="entry name" value="GGDEF"/>
    <property type="match status" value="1"/>
</dbReference>
<name>A0ABS5E0R5_9BURK</name>
<dbReference type="EMBL" id="JAGQDG010000006">
    <property type="protein sequence ID" value="MBQ0937005.1"/>
    <property type="molecule type" value="Genomic_DNA"/>
</dbReference>
<dbReference type="Proteomes" id="UP000672097">
    <property type="component" value="Unassembled WGS sequence"/>
</dbReference>
<dbReference type="EC" id="2.7.7.65" evidence="1"/>
<sequence>MAAAHRLHPAAACGGLAFAVCQALWLVLVGLPLAAHSQPLSRILAIEDEARSRPDLARDKLLMMRAGMSPDDPEQIDLLRVLGEVSHDLGQTEQAERYAMELDQRGLRLAPARAREDARAAAACLRAELSRNKTPLGQLDTLIDDVLPTLNADSRLGVHLACLLTSAGIKESLGNLEQAIARRQEALRLADALPQHWASSSVRSLMADAYRRAGHLDKAQATNNEARALATQQGDWRSLTEVLLVESILATARGDQKAEMEALQQAIGFAKRGGSVRDEALATGNLSDAYLQRKDYAQALRTAEKALPLAQQAHYREAEILAQLNKGFALIGLDRKAEGVAAIRSVVEGYRRSNEVVEMAEVMFELGGLLEEGGHWADAYTAYREYRHYADEVSRQARLHAVLELQESFDAERRHRERALLADENHLKEEALTRSTLMFRLWVLVSALALVLLALAVFFYGRMRRLQLALRSNNEKLKVQGEQDPLTGLANRRHGQALMASSVVARGTLYLLDLDHFKQINDTYGHAAGDVVLIEVARRLKAVLRENDRVYRWGGEEFLILVRSSTPEQTDLLAQRLLQSLAALPVVIEQRHLAVTASIGYADFPLAPGPLELQWDQALDLVDAAMYLAKTQGRNRACGIRHLSAHNTQELQALMQDFEGAWRRGGMTLIETAGLPPMGSAS</sequence>
<proteinExistence type="predicted"/>
<keyword evidence="3" id="KW-0472">Membrane</keyword>
<dbReference type="SUPFAM" id="SSF48452">
    <property type="entry name" value="TPR-like"/>
    <property type="match status" value="2"/>
</dbReference>
<dbReference type="InterPro" id="IPR050469">
    <property type="entry name" value="Diguanylate_Cyclase"/>
</dbReference>
<evidence type="ECO:0000313" key="6">
    <source>
        <dbReference type="Proteomes" id="UP000672097"/>
    </source>
</evidence>
<organism evidence="5 6">
    <name type="scientific">Ideonella paludis</name>
    <dbReference type="NCBI Taxonomy" id="1233411"/>
    <lineage>
        <taxon>Bacteria</taxon>
        <taxon>Pseudomonadati</taxon>
        <taxon>Pseudomonadota</taxon>
        <taxon>Betaproteobacteria</taxon>
        <taxon>Burkholderiales</taxon>
        <taxon>Sphaerotilaceae</taxon>
        <taxon>Ideonella</taxon>
    </lineage>
</organism>
<accession>A0ABS5E0R5</accession>
<dbReference type="Gene3D" id="1.25.40.10">
    <property type="entry name" value="Tetratricopeptide repeat domain"/>
    <property type="match status" value="2"/>
</dbReference>
<evidence type="ECO:0000256" key="1">
    <source>
        <dbReference type="ARBA" id="ARBA00012528"/>
    </source>
</evidence>
<dbReference type="Pfam" id="PF00990">
    <property type="entry name" value="GGDEF"/>
    <property type="match status" value="1"/>
</dbReference>
<dbReference type="InterPro" id="IPR029787">
    <property type="entry name" value="Nucleotide_cyclase"/>
</dbReference>
<evidence type="ECO:0000256" key="2">
    <source>
        <dbReference type="ARBA" id="ARBA00034247"/>
    </source>
</evidence>
<protein>
    <recommendedName>
        <fullName evidence="1">diguanylate cyclase</fullName>
        <ecNumber evidence="1">2.7.7.65</ecNumber>
    </recommendedName>
</protein>
<comment type="catalytic activity">
    <reaction evidence="2">
        <text>2 GTP = 3',3'-c-di-GMP + 2 diphosphate</text>
        <dbReference type="Rhea" id="RHEA:24898"/>
        <dbReference type="ChEBI" id="CHEBI:33019"/>
        <dbReference type="ChEBI" id="CHEBI:37565"/>
        <dbReference type="ChEBI" id="CHEBI:58805"/>
        <dbReference type="EC" id="2.7.7.65"/>
    </reaction>
</comment>
<dbReference type="GO" id="GO:0052621">
    <property type="term" value="F:diguanylate cyclase activity"/>
    <property type="evidence" value="ECO:0007669"/>
    <property type="project" value="UniProtKB-EC"/>
</dbReference>
<dbReference type="InterPro" id="IPR043128">
    <property type="entry name" value="Rev_trsase/Diguanyl_cyclase"/>
</dbReference>
<evidence type="ECO:0000313" key="5">
    <source>
        <dbReference type="EMBL" id="MBQ0937005.1"/>
    </source>
</evidence>